<keyword evidence="2" id="KW-1185">Reference proteome</keyword>
<organism evidence="1 2">
    <name type="scientific">Amylocarpus encephaloides</name>
    <dbReference type="NCBI Taxonomy" id="45428"/>
    <lineage>
        <taxon>Eukaryota</taxon>
        <taxon>Fungi</taxon>
        <taxon>Dikarya</taxon>
        <taxon>Ascomycota</taxon>
        <taxon>Pezizomycotina</taxon>
        <taxon>Leotiomycetes</taxon>
        <taxon>Helotiales</taxon>
        <taxon>Helotiales incertae sedis</taxon>
        <taxon>Amylocarpus</taxon>
    </lineage>
</organism>
<evidence type="ECO:0000313" key="2">
    <source>
        <dbReference type="Proteomes" id="UP000824998"/>
    </source>
</evidence>
<evidence type="ECO:0000313" key="1">
    <source>
        <dbReference type="EMBL" id="KAG9238121.1"/>
    </source>
</evidence>
<gene>
    <name evidence="1" type="ORF">BJ875DRAFT_87513</name>
</gene>
<proteinExistence type="predicted"/>
<name>A0A9P7YR38_9HELO</name>
<dbReference type="AlphaFoldDB" id="A0A9P7YR38"/>
<accession>A0A9P7YR38</accession>
<sequence length="166" mass="18620">MLFHAAFALLSPTSNFTFSITSLLYQVILSKHTYINTANVPVGLYTSQNGFTIGTFEYKKPIQMSYTLFLQLCLSTQPLYKILLLTTQVLRLIVQIFCTLQHLDGASQISGVELNIDEIHLPATMAIPTKLEGRPSTYVLYKFFDTAVPNSCVSEIPIQKMRGPFC</sequence>
<reference evidence="1" key="1">
    <citation type="journal article" date="2021" name="IMA Fungus">
        <title>Genomic characterization of three marine fungi, including Emericellopsis atlantica sp. nov. with signatures of a generalist lifestyle and marine biomass degradation.</title>
        <authorList>
            <person name="Hagestad O.C."/>
            <person name="Hou L."/>
            <person name="Andersen J.H."/>
            <person name="Hansen E.H."/>
            <person name="Altermark B."/>
            <person name="Li C."/>
            <person name="Kuhnert E."/>
            <person name="Cox R.J."/>
            <person name="Crous P.W."/>
            <person name="Spatafora J.W."/>
            <person name="Lail K."/>
            <person name="Amirebrahimi M."/>
            <person name="Lipzen A."/>
            <person name="Pangilinan J."/>
            <person name="Andreopoulos W."/>
            <person name="Hayes R.D."/>
            <person name="Ng V."/>
            <person name="Grigoriev I.V."/>
            <person name="Jackson S.A."/>
            <person name="Sutton T.D.S."/>
            <person name="Dobson A.D.W."/>
            <person name="Rama T."/>
        </authorList>
    </citation>
    <scope>NUCLEOTIDE SEQUENCE</scope>
    <source>
        <strain evidence="1">TRa018bII</strain>
    </source>
</reference>
<comment type="caution">
    <text evidence="1">The sequence shown here is derived from an EMBL/GenBank/DDBJ whole genome shotgun (WGS) entry which is preliminary data.</text>
</comment>
<dbReference type="EMBL" id="MU251375">
    <property type="protein sequence ID" value="KAG9238121.1"/>
    <property type="molecule type" value="Genomic_DNA"/>
</dbReference>
<dbReference type="Proteomes" id="UP000824998">
    <property type="component" value="Unassembled WGS sequence"/>
</dbReference>
<protein>
    <submittedName>
        <fullName evidence="1">Uncharacterized protein</fullName>
    </submittedName>
</protein>